<dbReference type="CDD" id="cd10446">
    <property type="entry name" value="GIY-YIG_unchar_1"/>
    <property type="match status" value="1"/>
</dbReference>
<accession>A0AB36K3J3</accession>
<dbReference type="EMBL" id="MUEO01000048">
    <property type="protein sequence ID" value="OOE42178.1"/>
    <property type="molecule type" value="Genomic_DNA"/>
</dbReference>
<evidence type="ECO:0000313" key="2">
    <source>
        <dbReference type="Proteomes" id="UP000188726"/>
    </source>
</evidence>
<dbReference type="Proteomes" id="UP000188726">
    <property type="component" value="Unassembled WGS sequence"/>
</dbReference>
<name>A0AB36K3J3_9GAMM</name>
<dbReference type="RefSeq" id="WP_077459405.1">
    <property type="nucleotide sequence ID" value="NZ_MUEN01000093.1"/>
</dbReference>
<dbReference type="AlphaFoldDB" id="A0AB36K3J3"/>
<reference evidence="1 2" key="1">
    <citation type="journal article" date="2017" name="Genome Announc.">
        <title>Draft Genome Sequences of Salinivibrio proteolyticus, Salinivibrio sharmensis, Salinivibrio siamensis, Salinivibrio costicola subsp. alcaliphilus, Salinivibrio costicola subsp. vallismortis, and 29 New Isolates Belonging to the Genus Salinivibrio.</title>
        <authorList>
            <person name="Lopez-Hermoso C."/>
            <person name="de la Haba R.R."/>
            <person name="Sanchez-Porro C."/>
            <person name="Bayliss S.C."/>
            <person name="Feil E.J."/>
            <person name="Ventosa A."/>
        </authorList>
    </citation>
    <scope>NUCLEOTIDE SEQUENCE [LARGE SCALE GENOMIC DNA]</scope>
    <source>
        <strain evidence="1 2">IC202</strain>
    </source>
</reference>
<comment type="caution">
    <text evidence="1">The sequence shown here is derived from an EMBL/GenBank/DDBJ whole genome shotgun (WGS) entry which is preliminary data.</text>
</comment>
<sequence length="271" mass="31517">MITFKELVNKSLSNIDINKVKFVRHKDSRAQYRDIIKDRGSLLAYQAEQSKDVFKECEYIFSFIGLDRSKSLFIGAFKVEGSRYDNEKYYYDLQEVDSFKDYKDRVVIDWGGAAISWHQWVENNDKEVLEVLPKGYLGTFPGLLNFVLTFDELNVLINNQDANQDWYSRLSAVNGIYLILDTNPDAEAQHYVGAAYGEEGVWQRWKSYVKTRHGNNKQLKEHCEKNSDYHKGLKFTLLQTLPANFDKEDVLAYENLYKEKLGSRVVGLNSN</sequence>
<gene>
    <name evidence="1" type="ORF">BZG09_14575</name>
</gene>
<evidence type="ECO:0000313" key="1">
    <source>
        <dbReference type="EMBL" id="OOE42178.1"/>
    </source>
</evidence>
<dbReference type="InterPro" id="IPR035901">
    <property type="entry name" value="GIY-YIG_endonuc_sf"/>
</dbReference>
<evidence type="ECO:0008006" key="3">
    <source>
        <dbReference type="Google" id="ProtNLM"/>
    </source>
</evidence>
<dbReference type="SUPFAM" id="SSF82771">
    <property type="entry name" value="GIY-YIG endonuclease"/>
    <property type="match status" value="1"/>
</dbReference>
<dbReference type="Gene3D" id="3.40.1440.10">
    <property type="entry name" value="GIY-YIG endonuclease"/>
    <property type="match status" value="1"/>
</dbReference>
<proteinExistence type="predicted"/>
<organism evidence="1 2">
    <name type="scientific">Salinivibrio kushneri</name>
    <dbReference type="NCBI Taxonomy" id="1908198"/>
    <lineage>
        <taxon>Bacteria</taxon>
        <taxon>Pseudomonadati</taxon>
        <taxon>Pseudomonadota</taxon>
        <taxon>Gammaproteobacteria</taxon>
        <taxon>Vibrionales</taxon>
        <taxon>Vibrionaceae</taxon>
        <taxon>Salinivibrio</taxon>
    </lineage>
</organism>
<protein>
    <recommendedName>
        <fullName evidence="3">GIY-YIG domain-containing protein</fullName>
    </recommendedName>
</protein>